<organism evidence="1 3">
    <name type="scientific">Enterococcus gilvus ATCC BAA-350</name>
    <dbReference type="NCBI Taxonomy" id="1158614"/>
    <lineage>
        <taxon>Bacteria</taxon>
        <taxon>Bacillati</taxon>
        <taxon>Bacillota</taxon>
        <taxon>Bacilli</taxon>
        <taxon>Lactobacillales</taxon>
        <taxon>Enterococcaceae</taxon>
        <taxon>Enterococcus</taxon>
    </lineage>
</organism>
<proteinExistence type="predicted"/>
<evidence type="ECO:0000313" key="3">
    <source>
        <dbReference type="Proteomes" id="UP000013750"/>
    </source>
</evidence>
<evidence type="ECO:0000313" key="4">
    <source>
        <dbReference type="Proteomes" id="UP000014160"/>
    </source>
</evidence>
<accession>R2VFS4</accession>
<dbReference type="OrthoDB" id="2192404at2"/>
<reference evidence="1 3" key="1">
    <citation type="submission" date="2013-02" db="EMBL/GenBank/DDBJ databases">
        <title>The Genome Sequence of Enterococcus gilvus ATCC BAA-350.</title>
        <authorList>
            <consortium name="The Broad Institute Genome Sequencing Platform"/>
            <consortium name="The Broad Institute Genome Sequencing Center for Infectious Disease"/>
            <person name="Earl A.M."/>
            <person name="Gilmore M.S."/>
            <person name="Lebreton F."/>
            <person name="Walker B."/>
            <person name="Young S.K."/>
            <person name="Zeng Q."/>
            <person name="Gargeya S."/>
            <person name="Fitzgerald M."/>
            <person name="Haas B."/>
            <person name="Abouelleil A."/>
            <person name="Alvarado L."/>
            <person name="Arachchi H.M."/>
            <person name="Berlin A.M."/>
            <person name="Chapman S.B."/>
            <person name="Dewar J."/>
            <person name="Goldberg J."/>
            <person name="Griggs A."/>
            <person name="Gujja S."/>
            <person name="Hansen M."/>
            <person name="Howarth C."/>
            <person name="Imamovic A."/>
            <person name="Larimer J."/>
            <person name="McCowan C."/>
            <person name="Murphy C."/>
            <person name="Neiman D."/>
            <person name="Pearson M."/>
            <person name="Priest M."/>
            <person name="Roberts A."/>
            <person name="Saif S."/>
            <person name="Shea T."/>
            <person name="Sisk P."/>
            <person name="Sykes S."/>
            <person name="Wortman J."/>
            <person name="Nusbaum C."/>
            <person name="Birren B."/>
        </authorList>
    </citation>
    <scope>NUCLEOTIDE SEQUENCE [LARGE SCALE GENOMIC DNA]</scope>
    <source>
        <strain evidence="1 3">ATCC BAA-350</strain>
    </source>
</reference>
<gene>
    <name evidence="2" type="ORF">I592_01617</name>
    <name evidence="1" type="ORF">UKC_02351</name>
</gene>
<dbReference type="EMBL" id="AJDQ01000007">
    <property type="protein sequence ID" value="EOI56436.1"/>
    <property type="molecule type" value="Genomic_DNA"/>
</dbReference>
<dbReference type="EMBL" id="ASWH01000001">
    <property type="protein sequence ID" value="EOW82314.1"/>
    <property type="molecule type" value="Genomic_DNA"/>
</dbReference>
<dbReference type="PATRIC" id="fig|1158614.3.peg.2346"/>
<dbReference type="AlphaFoldDB" id="R2VFS4"/>
<dbReference type="Proteomes" id="UP000014160">
    <property type="component" value="Unassembled WGS sequence"/>
</dbReference>
<evidence type="ECO:0000313" key="1">
    <source>
        <dbReference type="EMBL" id="EOI56436.1"/>
    </source>
</evidence>
<evidence type="ECO:0000313" key="2">
    <source>
        <dbReference type="EMBL" id="EOW82314.1"/>
    </source>
</evidence>
<protein>
    <submittedName>
        <fullName evidence="1">Uncharacterized protein</fullName>
    </submittedName>
</protein>
<reference evidence="2 4" key="2">
    <citation type="submission" date="2013-03" db="EMBL/GenBank/DDBJ databases">
        <title>The Genome Sequence of Enterococcus gilvus ATCC BAA-350 (PacBio/Illumina hybrid assembly).</title>
        <authorList>
            <consortium name="The Broad Institute Genomics Platform"/>
            <consortium name="The Broad Institute Genome Sequencing Center for Infectious Disease"/>
            <person name="Earl A."/>
            <person name="Russ C."/>
            <person name="Gilmore M."/>
            <person name="Surin D."/>
            <person name="Walker B."/>
            <person name="Young S."/>
            <person name="Zeng Q."/>
            <person name="Gargeya S."/>
            <person name="Fitzgerald M."/>
            <person name="Haas B."/>
            <person name="Abouelleil A."/>
            <person name="Allen A.W."/>
            <person name="Alvarado L."/>
            <person name="Arachchi H.M."/>
            <person name="Berlin A.M."/>
            <person name="Chapman S.B."/>
            <person name="Gainer-Dewar J."/>
            <person name="Goldberg J."/>
            <person name="Griggs A."/>
            <person name="Gujja S."/>
            <person name="Hansen M."/>
            <person name="Howarth C."/>
            <person name="Imamovic A."/>
            <person name="Ireland A."/>
            <person name="Larimer J."/>
            <person name="McCowan C."/>
            <person name="Murphy C."/>
            <person name="Pearson M."/>
            <person name="Poon T.W."/>
            <person name="Priest M."/>
            <person name="Roberts A."/>
            <person name="Saif S."/>
            <person name="Shea T."/>
            <person name="Sisk P."/>
            <person name="Sykes S."/>
            <person name="Wortman J."/>
            <person name="Nusbaum C."/>
            <person name="Birren B."/>
        </authorList>
    </citation>
    <scope>NUCLEOTIDE SEQUENCE [LARGE SCALE GENOMIC DNA]</scope>
    <source>
        <strain evidence="2 4">ATCC BAA-350</strain>
    </source>
</reference>
<dbReference type="eggNOG" id="ENOG50306ME">
    <property type="taxonomic scope" value="Bacteria"/>
</dbReference>
<dbReference type="HOGENOM" id="CLU_196638_0_0_9"/>
<keyword evidence="4" id="KW-1185">Reference proteome</keyword>
<sequence length="79" mass="9084">MDNYGLTDYLAAKKSLLSTLHKIEKALISLEEKQSLGKNRKAQITLSEERIKALKLSLLLIDKEISRLSQDCRKMKCNY</sequence>
<name>R2VFS4_9ENTE</name>
<comment type="caution">
    <text evidence="1">The sequence shown here is derived from an EMBL/GenBank/DDBJ whole genome shotgun (WGS) entry which is preliminary data.</text>
</comment>
<dbReference type="Proteomes" id="UP000013750">
    <property type="component" value="Unassembled WGS sequence"/>
</dbReference>
<dbReference type="RefSeq" id="WP_010780726.1">
    <property type="nucleotide sequence ID" value="NZ_ASWH01000001.1"/>
</dbReference>